<protein>
    <submittedName>
        <fullName evidence="2">ABC-2 type transport system permease protein</fullName>
    </submittedName>
</protein>
<feature type="transmembrane region" description="Helical" evidence="1">
    <location>
        <begin position="227"/>
        <end position="248"/>
    </location>
</feature>
<evidence type="ECO:0000313" key="3">
    <source>
        <dbReference type="Proteomes" id="UP000237846"/>
    </source>
</evidence>
<dbReference type="EMBL" id="PVZC01000004">
    <property type="protein sequence ID" value="PRX98710.1"/>
    <property type="molecule type" value="Genomic_DNA"/>
</dbReference>
<name>A0A2T0Q4K0_9ACTN</name>
<keyword evidence="3" id="KW-1185">Reference proteome</keyword>
<dbReference type="PANTHER" id="PTHR36832">
    <property type="entry name" value="SLR1174 PROTEIN-RELATED"/>
    <property type="match status" value="1"/>
</dbReference>
<comment type="caution">
    <text evidence="2">The sequence shown here is derived from an EMBL/GenBank/DDBJ whole genome shotgun (WGS) entry which is preliminary data.</text>
</comment>
<dbReference type="Pfam" id="PF06182">
    <property type="entry name" value="ABC2_membrane_6"/>
    <property type="match status" value="1"/>
</dbReference>
<proteinExistence type="predicted"/>
<evidence type="ECO:0000313" key="2">
    <source>
        <dbReference type="EMBL" id="PRX98710.1"/>
    </source>
</evidence>
<dbReference type="PANTHER" id="PTHR36832:SF2">
    <property type="entry name" value="INTEGRAL MEMBRANE PROTEIN"/>
    <property type="match status" value="1"/>
</dbReference>
<keyword evidence="1" id="KW-1133">Transmembrane helix</keyword>
<keyword evidence="1" id="KW-0472">Membrane</keyword>
<feature type="transmembrane region" description="Helical" evidence="1">
    <location>
        <begin position="116"/>
        <end position="136"/>
    </location>
</feature>
<dbReference type="InterPro" id="IPR010390">
    <property type="entry name" value="ABC-2_transporter-like"/>
</dbReference>
<evidence type="ECO:0000256" key="1">
    <source>
        <dbReference type="SAM" id="Phobius"/>
    </source>
</evidence>
<keyword evidence="1" id="KW-0812">Transmembrane</keyword>
<reference evidence="2 3" key="1">
    <citation type="submission" date="2018-03" db="EMBL/GenBank/DDBJ databases">
        <title>Genomic Encyclopedia of Archaeal and Bacterial Type Strains, Phase II (KMG-II): from individual species to whole genera.</title>
        <authorList>
            <person name="Goeker M."/>
        </authorList>
    </citation>
    <scope>NUCLEOTIDE SEQUENCE [LARGE SCALE GENOMIC DNA]</scope>
    <source>
        <strain evidence="2 3">DSM 45601</strain>
    </source>
</reference>
<feature type="transmembrane region" description="Helical" evidence="1">
    <location>
        <begin position="56"/>
        <end position="76"/>
    </location>
</feature>
<dbReference type="AlphaFoldDB" id="A0A2T0Q4K0"/>
<accession>A0A2T0Q4K0</accession>
<organism evidence="2 3">
    <name type="scientific">Allonocardiopsis opalescens</name>
    <dbReference type="NCBI Taxonomy" id="1144618"/>
    <lineage>
        <taxon>Bacteria</taxon>
        <taxon>Bacillati</taxon>
        <taxon>Actinomycetota</taxon>
        <taxon>Actinomycetes</taxon>
        <taxon>Streptosporangiales</taxon>
        <taxon>Allonocardiopsis</taxon>
    </lineage>
</organism>
<feature type="transmembrane region" description="Helical" evidence="1">
    <location>
        <begin position="142"/>
        <end position="163"/>
    </location>
</feature>
<dbReference type="OrthoDB" id="62003at2"/>
<feature type="transmembrane region" description="Helical" evidence="1">
    <location>
        <begin position="21"/>
        <end position="44"/>
    </location>
</feature>
<dbReference type="RefSeq" id="WP_106246101.1">
    <property type="nucleotide sequence ID" value="NZ_PVZC01000004.1"/>
</dbReference>
<dbReference type="Proteomes" id="UP000237846">
    <property type="component" value="Unassembled WGS sequence"/>
</dbReference>
<sequence length="264" mass="27643">MGVYTSVFWHGLRRYATYRAATAAGILTNSVFGCVSAFVLIAVWEARPGLAGWDAADAVAFVFVAQALIGVVAPFGPSLEIGERIRTGDVAIDLIRPVALPAWWLAQDLGRAAFGAVFRGVPTFAVGALLFTLTLPDGPAQWLAFAAATLLAALVGFGLRYLYALSAFWVVDDRGVQAVAWLVGPFFSGMFLPLALFPEPLGAVLRALPWSAMVQVPAEVFLGDHTGAGLAAALGFQAAWAAALLLAGRALTATAVRRVVVQGG</sequence>
<gene>
    <name evidence="2" type="ORF">CLV72_104289</name>
</gene>
<feature type="transmembrane region" description="Helical" evidence="1">
    <location>
        <begin position="175"/>
        <end position="196"/>
    </location>
</feature>